<dbReference type="InParanoid" id="A0A146GDM7"/>
<proteinExistence type="predicted"/>
<keyword evidence="2" id="KW-1185">Reference proteome</keyword>
<organism evidence="1 2">
    <name type="scientific">Terrimicrobium sacchariphilum</name>
    <dbReference type="NCBI Taxonomy" id="690879"/>
    <lineage>
        <taxon>Bacteria</taxon>
        <taxon>Pseudomonadati</taxon>
        <taxon>Verrucomicrobiota</taxon>
        <taxon>Terrimicrobiia</taxon>
        <taxon>Terrimicrobiales</taxon>
        <taxon>Terrimicrobiaceae</taxon>
        <taxon>Terrimicrobium</taxon>
    </lineage>
</organism>
<dbReference type="Proteomes" id="UP000076023">
    <property type="component" value="Unassembled WGS sequence"/>
</dbReference>
<dbReference type="EMBL" id="BDCO01000003">
    <property type="protein sequence ID" value="GAT35253.1"/>
    <property type="molecule type" value="Genomic_DNA"/>
</dbReference>
<dbReference type="AlphaFoldDB" id="A0A146GDM7"/>
<accession>A0A146GDM7</accession>
<evidence type="ECO:0000313" key="1">
    <source>
        <dbReference type="EMBL" id="GAT35253.1"/>
    </source>
</evidence>
<dbReference type="Gene3D" id="3.20.20.80">
    <property type="entry name" value="Glycosidases"/>
    <property type="match status" value="1"/>
</dbReference>
<protein>
    <submittedName>
        <fullName evidence="1">Cellulase</fullName>
    </submittedName>
</protein>
<dbReference type="STRING" id="690879.TSACC_3317"/>
<dbReference type="RefSeq" id="WP_075081082.1">
    <property type="nucleotide sequence ID" value="NZ_BDCO01000003.1"/>
</dbReference>
<sequence length="373" mass="42820">MDQRLDSIRFGVNYIPRENWWYAWNDFSQDSIARDLDAIAALGADHLRIMLVWPYLQPNRGWVSPAHLDRLDQLMVLTAERNLDVCPALYTGWLSGWPFRPVFDEGRDFYREPAMREPSELYMRACAERLNQHANFLGFDLGNEMNGCWKTPDPRDGDLWMEHFLSLAEELCPQAMHVNGVDHQPWFYPETFTPGFLAQRQRLIALHCWVEFTGALQRGDHRQRASVQLVPAMAALARKYAGDMAKPIWLQEFGATSHWMPEAEIPAFLEASVRAAVAGGVGRITWWASHDISPKFQFPEIEYDMGLLDTSNRPKKVGETFRDLAKELSGRALTIPDWGGLPELPVASPDKTQSELHQQTWRWIEEVQGIISP</sequence>
<gene>
    <name evidence="1" type="ORF">TSACC_3317</name>
</gene>
<evidence type="ECO:0000313" key="2">
    <source>
        <dbReference type="Proteomes" id="UP000076023"/>
    </source>
</evidence>
<name>A0A146GDM7_TERSA</name>
<dbReference type="OrthoDB" id="183316at2"/>
<reference evidence="2" key="1">
    <citation type="journal article" date="2017" name="Genome Announc.">
        <title>Draft Genome Sequence of Terrimicrobium sacchariphilum NM-5T, a Facultative Anaerobic Soil Bacterium of the Class Spartobacteria.</title>
        <authorList>
            <person name="Qiu Y.L."/>
            <person name="Tourlousse D.M."/>
            <person name="Matsuura N."/>
            <person name="Ohashi A."/>
            <person name="Sekiguchi Y."/>
        </authorList>
    </citation>
    <scope>NUCLEOTIDE SEQUENCE [LARGE SCALE GENOMIC DNA]</scope>
    <source>
        <strain evidence="2">NM-5</strain>
    </source>
</reference>
<dbReference type="InterPro" id="IPR017853">
    <property type="entry name" value="GH"/>
</dbReference>
<dbReference type="SUPFAM" id="SSF51445">
    <property type="entry name" value="(Trans)glycosidases"/>
    <property type="match status" value="1"/>
</dbReference>
<comment type="caution">
    <text evidence="1">The sequence shown here is derived from an EMBL/GenBank/DDBJ whole genome shotgun (WGS) entry which is preliminary data.</text>
</comment>